<gene>
    <name evidence="1" type="ORF">PLEPLA_LOCUS35661</name>
</gene>
<dbReference type="EMBL" id="CADEAL010003961">
    <property type="protein sequence ID" value="CAB1447997.1"/>
    <property type="molecule type" value="Genomic_DNA"/>
</dbReference>
<name>A0A9N7VGD1_PLEPL</name>
<proteinExistence type="predicted"/>
<accession>A0A9N7VGD1</accession>
<dbReference type="AlphaFoldDB" id="A0A9N7VGD1"/>
<dbReference type="Proteomes" id="UP001153269">
    <property type="component" value="Unassembled WGS sequence"/>
</dbReference>
<organism evidence="1 2">
    <name type="scientific">Pleuronectes platessa</name>
    <name type="common">European plaice</name>
    <dbReference type="NCBI Taxonomy" id="8262"/>
    <lineage>
        <taxon>Eukaryota</taxon>
        <taxon>Metazoa</taxon>
        <taxon>Chordata</taxon>
        <taxon>Craniata</taxon>
        <taxon>Vertebrata</taxon>
        <taxon>Euteleostomi</taxon>
        <taxon>Actinopterygii</taxon>
        <taxon>Neopterygii</taxon>
        <taxon>Teleostei</taxon>
        <taxon>Neoteleostei</taxon>
        <taxon>Acanthomorphata</taxon>
        <taxon>Carangaria</taxon>
        <taxon>Pleuronectiformes</taxon>
        <taxon>Pleuronectoidei</taxon>
        <taxon>Pleuronectidae</taxon>
        <taxon>Pleuronectes</taxon>
    </lineage>
</organism>
<protein>
    <submittedName>
        <fullName evidence="1">Uncharacterized protein</fullName>
    </submittedName>
</protein>
<sequence>MSPAEAAEIMRFASWIKSNQGSFFMGRKPGTVHRTIKENLIQDNAANDRDKKTEKHWAHYVQRVKGCILSSTFWDERQLEQGRRSNCNLRTDRNQALRHRGNRAVSVDLQRLQRMQSLGSD</sequence>
<comment type="caution">
    <text evidence="1">The sequence shown here is derived from an EMBL/GenBank/DDBJ whole genome shotgun (WGS) entry which is preliminary data.</text>
</comment>
<reference evidence="1" key="1">
    <citation type="submission" date="2020-03" db="EMBL/GenBank/DDBJ databases">
        <authorList>
            <person name="Weist P."/>
        </authorList>
    </citation>
    <scope>NUCLEOTIDE SEQUENCE</scope>
</reference>
<evidence type="ECO:0000313" key="1">
    <source>
        <dbReference type="EMBL" id="CAB1447997.1"/>
    </source>
</evidence>
<keyword evidence="2" id="KW-1185">Reference proteome</keyword>
<evidence type="ECO:0000313" key="2">
    <source>
        <dbReference type="Proteomes" id="UP001153269"/>
    </source>
</evidence>